<organism evidence="1 2">
    <name type="scientific">Salipaludibacillus aurantiacus</name>
    <dbReference type="NCBI Taxonomy" id="1601833"/>
    <lineage>
        <taxon>Bacteria</taxon>
        <taxon>Bacillati</taxon>
        <taxon>Bacillota</taxon>
        <taxon>Bacilli</taxon>
        <taxon>Bacillales</taxon>
        <taxon>Bacillaceae</taxon>
    </lineage>
</organism>
<protein>
    <submittedName>
        <fullName evidence="1">Uncharacterized protein</fullName>
    </submittedName>
</protein>
<sequence>MVFPFKTGNFRKELVYEPLQTFALYYRIAGYDNYFIGAIF</sequence>
<evidence type="ECO:0000313" key="1">
    <source>
        <dbReference type="EMBL" id="SES26907.1"/>
    </source>
</evidence>
<gene>
    <name evidence="1" type="ORF">SAMN05518684_11382</name>
</gene>
<dbReference type="STRING" id="1601833.SAMN05518684_11382"/>
<dbReference type="EMBL" id="FOGT01000013">
    <property type="protein sequence ID" value="SES26907.1"/>
    <property type="molecule type" value="Genomic_DNA"/>
</dbReference>
<proteinExistence type="predicted"/>
<name>A0A1H9VZT8_9BACI</name>
<dbReference type="AlphaFoldDB" id="A0A1H9VZT8"/>
<dbReference type="Proteomes" id="UP000198571">
    <property type="component" value="Unassembled WGS sequence"/>
</dbReference>
<accession>A0A1H9VZT8</accession>
<keyword evidence="2" id="KW-1185">Reference proteome</keyword>
<reference evidence="2" key="1">
    <citation type="submission" date="2016-10" db="EMBL/GenBank/DDBJ databases">
        <authorList>
            <person name="Varghese N."/>
            <person name="Submissions S."/>
        </authorList>
    </citation>
    <scope>NUCLEOTIDE SEQUENCE [LARGE SCALE GENOMIC DNA]</scope>
    <source>
        <strain evidence="2">S9</strain>
    </source>
</reference>
<evidence type="ECO:0000313" key="2">
    <source>
        <dbReference type="Proteomes" id="UP000198571"/>
    </source>
</evidence>